<dbReference type="STRING" id="1424294.Gferi_15710"/>
<dbReference type="EMBL" id="CP017269">
    <property type="protein sequence ID" value="AOT70876.1"/>
    <property type="molecule type" value="Genomic_DNA"/>
</dbReference>
<dbReference type="SMART" id="SM00834">
    <property type="entry name" value="CxxC_CXXC_SSSS"/>
    <property type="match status" value="1"/>
</dbReference>
<organism evidence="2 3">
    <name type="scientific">Geosporobacter ferrireducens</name>
    <dbReference type="NCBI Taxonomy" id="1424294"/>
    <lineage>
        <taxon>Bacteria</taxon>
        <taxon>Bacillati</taxon>
        <taxon>Bacillota</taxon>
        <taxon>Clostridia</taxon>
        <taxon>Peptostreptococcales</taxon>
        <taxon>Thermotaleaceae</taxon>
        <taxon>Geosporobacter</taxon>
    </lineage>
</organism>
<feature type="domain" description="Putative regulatory protein FmdB zinc ribbon" evidence="1">
    <location>
        <begin position="1"/>
        <end position="43"/>
    </location>
</feature>
<dbReference type="InterPro" id="IPR013429">
    <property type="entry name" value="Regulatory_FmdB_Zinc_ribbon"/>
</dbReference>
<dbReference type="Proteomes" id="UP000095743">
    <property type="component" value="Chromosome"/>
</dbReference>
<dbReference type="Gene3D" id="2.20.28.30">
    <property type="entry name" value="RNA polymerase ii, chain L"/>
    <property type="match status" value="1"/>
</dbReference>
<dbReference type="KEGG" id="gfe:Gferi_15710"/>
<dbReference type="RefSeq" id="WP_069978121.1">
    <property type="nucleotide sequence ID" value="NZ_CP017269.1"/>
</dbReference>
<gene>
    <name evidence="2" type="ORF">Gferi_15710</name>
</gene>
<dbReference type="Pfam" id="PF09723">
    <property type="entry name" value="Zn_ribbon_8"/>
    <property type="match status" value="1"/>
</dbReference>
<accession>A0A1D8GIZ9</accession>
<dbReference type="NCBIfam" id="TIGR02605">
    <property type="entry name" value="CxxC_CxxC_SSSS"/>
    <property type="match status" value="1"/>
</dbReference>
<protein>
    <recommendedName>
        <fullName evidence="1">Putative regulatory protein FmdB zinc ribbon domain-containing protein</fullName>
    </recommendedName>
</protein>
<dbReference type="PANTHER" id="PTHR34404:SF3">
    <property type="entry name" value="REGULATORY PROTEIN, FMDB FAMILY"/>
    <property type="match status" value="1"/>
</dbReference>
<dbReference type="AlphaFoldDB" id="A0A1D8GIZ9"/>
<name>A0A1D8GIZ9_9FIRM</name>
<sequence>MPVYEFKCEDCGKTFDLLMKTGDYERVQQCPHCEGSKVKKIFSTFGVGQKSEGGGGCHNHDCGRG</sequence>
<evidence type="ECO:0000313" key="2">
    <source>
        <dbReference type="EMBL" id="AOT70876.1"/>
    </source>
</evidence>
<keyword evidence="3" id="KW-1185">Reference proteome</keyword>
<evidence type="ECO:0000313" key="3">
    <source>
        <dbReference type="Proteomes" id="UP000095743"/>
    </source>
</evidence>
<evidence type="ECO:0000259" key="1">
    <source>
        <dbReference type="SMART" id="SM00834"/>
    </source>
</evidence>
<reference evidence="2 3" key="1">
    <citation type="submission" date="2016-09" db="EMBL/GenBank/DDBJ databases">
        <title>Genomic analysis reveals versatility of anaerobic energy metabolism of Geosporobacter ferrireducens IRF9 of phylum Firmicutes.</title>
        <authorList>
            <person name="Kim S.-J."/>
        </authorList>
    </citation>
    <scope>NUCLEOTIDE SEQUENCE [LARGE SCALE GENOMIC DNA]</scope>
    <source>
        <strain evidence="2 3">IRF9</strain>
    </source>
</reference>
<dbReference type="PANTHER" id="PTHR34404">
    <property type="entry name" value="REGULATORY PROTEIN, FMDB FAMILY"/>
    <property type="match status" value="1"/>
</dbReference>
<proteinExistence type="predicted"/>